<organism evidence="1 2">
    <name type="scientific">Georgenia subflava</name>
    <dbReference type="NCBI Taxonomy" id="1622177"/>
    <lineage>
        <taxon>Bacteria</taxon>
        <taxon>Bacillati</taxon>
        <taxon>Actinomycetota</taxon>
        <taxon>Actinomycetes</taxon>
        <taxon>Micrococcales</taxon>
        <taxon>Bogoriellaceae</taxon>
        <taxon>Georgenia</taxon>
    </lineage>
</organism>
<dbReference type="InterPro" id="IPR008792">
    <property type="entry name" value="PQQD"/>
</dbReference>
<evidence type="ECO:0000313" key="1">
    <source>
        <dbReference type="EMBL" id="MPV38112.1"/>
    </source>
</evidence>
<dbReference type="EMBL" id="WHPC01000063">
    <property type="protein sequence ID" value="MPV38112.1"/>
    <property type="molecule type" value="Genomic_DNA"/>
</dbReference>
<dbReference type="InterPro" id="IPR041881">
    <property type="entry name" value="PqqD_sf"/>
</dbReference>
<sequence length="86" mass="9568">MKLRENDVTWREIDGEMVILDLRTSKYLTANAVGTKLLQLLAADRSTDELADALVDEFDISRDRATGDVEVFVKQLSDRGLLQAAG</sequence>
<dbReference type="Gene3D" id="1.10.10.1150">
    <property type="entry name" value="Coenzyme PQQ synthesis protein D (PqqD)"/>
    <property type="match status" value="1"/>
</dbReference>
<evidence type="ECO:0000313" key="2">
    <source>
        <dbReference type="Proteomes" id="UP000437709"/>
    </source>
</evidence>
<keyword evidence="2" id="KW-1185">Reference proteome</keyword>
<dbReference type="OrthoDB" id="3830900at2"/>
<dbReference type="Pfam" id="PF05402">
    <property type="entry name" value="PqqD"/>
    <property type="match status" value="1"/>
</dbReference>
<dbReference type="AlphaFoldDB" id="A0A6N7EI94"/>
<dbReference type="RefSeq" id="WP_152196786.1">
    <property type="nucleotide sequence ID" value="NZ_VUKD01000008.1"/>
</dbReference>
<protein>
    <submittedName>
        <fullName evidence="1">PqqD family peptide modification chaperone</fullName>
    </submittedName>
</protein>
<reference evidence="1 2" key="1">
    <citation type="submission" date="2019-10" db="EMBL/GenBank/DDBJ databases">
        <title>Georgenia wutianyii sp. nov. and Georgenia yuyongxinii sp. nov. isolated from plateau pika (Ochotona curzoniae) in the Qinghai-Tibet plateau of China.</title>
        <authorList>
            <person name="Tian Z."/>
        </authorList>
    </citation>
    <scope>NUCLEOTIDE SEQUENCE [LARGE SCALE GENOMIC DNA]</scope>
    <source>
        <strain evidence="1 2">JCM 19765</strain>
    </source>
</reference>
<accession>A0A6N7EI94</accession>
<proteinExistence type="predicted"/>
<gene>
    <name evidence="1" type="ORF">GB881_13845</name>
</gene>
<comment type="caution">
    <text evidence="1">The sequence shown here is derived from an EMBL/GenBank/DDBJ whole genome shotgun (WGS) entry which is preliminary data.</text>
</comment>
<dbReference type="Proteomes" id="UP000437709">
    <property type="component" value="Unassembled WGS sequence"/>
</dbReference>
<name>A0A6N7EI94_9MICO</name>